<dbReference type="RefSeq" id="XP_020027090.1">
    <property type="nucleotide sequence ID" value="XM_020171501.1"/>
</dbReference>
<dbReference type="InterPro" id="IPR057279">
    <property type="entry name" value="MGAT4"/>
</dbReference>
<dbReference type="InterPro" id="IPR006759">
    <property type="entry name" value="Glyco_transf_54"/>
</dbReference>
<feature type="signal peptide" evidence="2">
    <location>
        <begin position="1"/>
        <end position="24"/>
    </location>
</feature>
<dbReference type="PANTHER" id="PTHR12062:SF10">
    <property type="entry name" value="ALPHA-1,3-MANNOSYL-GLYCOPROTEIN 4-BETA-N-ACETYLGLUCOSAMINYLTRANSFERASE-LIKE PROTEIN MGAT4D"/>
    <property type="match status" value="1"/>
</dbReference>
<feature type="region of interest" description="Disordered" evidence="1">
    <location>
        <begin position="379"/>
        <end position="416"/>
    </location>
</feature>
<keyword evidence="4" id="KW-1185">Reference proteome</keyword>
<dbReference type="GO" id="GO:0005793">
    <property type="term" value="C:endoplasmic reticulum-Golgi intermediate compartment"/>
    <property type="evidence" value="ECO:0007669"/>
    <property type="project" value="TreeGrafter"/>
</dbReference>
<evidence type="ECO:0000313" key="4">
    <source>
        <dbReference type="Proteomes" id="UP001732720"/>
    </source>
</evidence>
<evidence type="ECO:0000256" key="1">
    <source>
        <dbReference type="SAM" id="MobiDB-lite"/>
    </source>
</evidence>
<dbReference type="AlphaFoldDB" id="A0A8B7V8E2"/>
<evidence type="ECO:0000313" key="5">
    <source>
        <dbReference type="RefSeq" id="XP_020027090.1"/>
    </source>
</evidence>
<proteinExistence type="predicted"/>
<keyword evidence="2" id="KW-0732">Signal</keyword>
<accession>A0A8B7V8E2</accession>
<dbReference type="CTD" id="152586"/>
<gene>
    <name evidence="5" type="primary">Mgat4d</name>
</gene>
<feature type="compositionally biased region" description="Basic and acidic residues" evidence="1">
    <location>
        <begin position="435"/>
        <end position="444"/>
    </location>
</feature>
<dbReference type="PROSITE" id="PS51257">
    <property type="entry name" value="PROKAR_LIPOPROTEIN"/>
    <property type="match status" value="1"/>
</dbReference>
<feature type="region of interest" description="Disordered" evidence="1">
    <location>
        <begin position="504"/>
        <end position="523"/>
    </location>
</feature>
<dbReference type="KEGG" id="ccan:109691477"/>
<feature type="domain" description="MGAT4 conserved region" evidence="3">
    <location>
        <begin position="98"/>
        <end position="374"/>
    </location>
</feature>
<dbReference type="GeneID" id="109691477"/>
<dbReference type="GO" id="GO:0008375">
    <property type="term" value="F:acetylglucosaminyltransferase activity"/>
    <property type="evidence" value="ECO:0007669"/>
    <property type="project" value="TreeGrafter"/>
</dbReference>
<name>A0A8B7V8E2_CASCN</name>
<evidence type="ECO:0000256" key="2">
    <source>
        <dbReference type="SAM" id="SignalP"/>
    </source>
</evidence>
<organism evidence="5">
    <name type="scientific">Castor canadensis</name>
    <name type="common">American beaver</name>
    <dbReference type="NCBI Taxonomy" id="51338"/>
    <lineage>
        <taxon>Eukaryota</taxon>
        <taxon>Metazoa</taxon>
        <taxon>Chordata</taxon>
        <taxon>Craniata</taxon>
        <taxon>Vertebrata</taxon>
        <taxon>Euteleostomi</taxon>
        <taxon>Mammalia</taxon>
        <taxon>Eutheria</taxon>
        <taxon>Euarchontoglires</taxon>
        <taxon>Glires</taxon>
        <taxon>Rodentia</taxon>
        <taxon>Castorimorpha</taxon>
        <taxon>Castoridae</taxon>
        <taxon>Castor</taxon>
    </lineage>
</organism>
<reference evidence="5" key="1">
    <citation type="submission" date="2025-08" db="UniProtKB">
        <authorList>
            <consortium name="RefSeq"/>
        </authorList>
    </citation>
    <scope>IDENTIFICATION</scope>
    <source>
        <tissue evidence="5">Leukocyte</tissue>
    </source>
</reference>
<dbReference type="OrthoDB" id="2016523at2759"/>
<dbReference type="RefSeq" id="XP_020027090.1">
    <property type="nucleotide sequence ID" value="XM_020171501.2"/>
</dbReference>
<evidence type="ECO:0000259" key="3">
    <source>
        <dbReference type="Pfam" id="PF04666"/>
    </source>
</evidence>
<feature type="compositionally biased region" description="Basic and acidic residues" evidence="1">
    <location>
        <begin position="389"/>
        <end position="398"/>
    </location>
</feature>
<dbReference type="PANTHER" id="PTHR12062">
    <property type="entry name" value="N-ACETYLGLUCOSAMINYLTRANSFERASE VI"/>
    <property type="match status" value="1"/>
</dbReference>
<dbReference type="Pfam" id="PF04666">
    <property type="entry name" value="MGAT4_cons"/>
    <property type="match status" value="1"/>
</dbReference>
<feature type="chain" id="PRO_5034188817" evidence="2">
    <location>
        <begin position="25"/>
        <end position="523"/>
    </location>
</feature>
<dbReference type="GO" id="GO:0005783">
    <property type="term" value="C:endoplasmic reticulum"/>
    <property type="evidence" value="ECO:0007669"/>
    <property type="project" value="TreeGrafter"/>
</dbReference>
<dbReference type="GO" id="GO:0005795">
    <property type="term" value="C:Golgi stack"/>
    <property type="evidence" value="ECO:0007669"/>
    <property type="project" value="TreeGrafter"/>
</dbReference>
<feature type="region of interest" description="Disordered" evidence="1">
    <location>
        <begin position="435"/>
        <end position="497"/>
    </location>
</feature>
<dbReference type="GO" id="GO:0006487">
    <property type="term" value="P:protein N-linked glycosylation"/>
    <property type="evidence" value="ECO:0007669"/>
    <property type="project" value="TreeGrafter"/>
</dbReference>
<protein>
    <submittedName>
        <fullName evidence="5">Alpha-1,3-mannosyl-glycoprotein 4-beta-N-acetylglucosaminyltransferase-like protein MGAT4D</fullName>
    </submittedName>
</protein>
<dbReference type="Proteomes" id="UP001732720">
    <property type="component" value="Chromosome 9"/>
</dbReference>
<sequence length="523" mass="59553">MRSKHVNLLIALVAFMLFAFSCFCISRMTQTNNQLINCRNHISEFKETILRLKNKSEANLKDLMKALSYMKYEITLRGDSSENLVAKKVDTLSENEAIPDRFEDIKFFLPHLRKVERIYPHVIIGKQRTGVSFALGIPTTNRGNHTYLKQTLTSLLSRMTPAEEEDSVVIVAIAESNEEYLNSVVDMIKKKFKRQLKFGSLEIISIPSSFYPDILLANQTIGNSEKIKRWQMKQVLDFCILMLYAQPKAIYYLQLEDDIIAKKMYFTEMAYFVNNIAPENWFFVEFSELGFIGKLFRSEDIPDFVRFFLMFYKDKPIDLLLEDIFLVKMCGKGENLRNCVQRNHETRVQYKPSLFQHVGIHSSLFGKEQHLKKEKRFWNHNEVAGQQKSTEKQRKEAKSSNSNPSNPGRGGRGEAEDMVQGASALFAEEALGDRRDRLGHRRDNSWVSRGAPGARSGDARHGGQRRPRPLSPGVPSGARRAPGPRPLPSRAARARAVSSRCWAAAGGIGLGRRRGPSGSESYT</sequence>
<feature type="compositionally biased region" description="Low complexity" evidence="1">
    <location>
        <begin position="488"/>
        <end position="497"/>
    </location>
</feature>